<keyword evidence="2" id="KW-1185">Reference proteome</keyword>
<dbReference type="RefSeq" id="WP_185121156.1">
    <property type="nucleotide sequence ID" value="NZ_JACJVQ010000015.1"/>
</dbReference>
<dbReference type="AlphaFoldDB" id="A0A841T0J9"/>
<organism evidence="1 2">
    <name type="scientific">Cohnella thailandensis</name>
    <dbReference type="NCBI Taxonomy" id="557557"/>
    <lineage>
        <taxon>Bacteria</taxon>
        <taxon>Bacillati</taxon>
        <taxon>Bacillota</taxon>
        <taxon>Bacilli</taxon>
        <taxon>Bacillales</taxon>
        <taxon>Paenibacillaceae</taxon>
        <taxon>Cohnella</taxon>
    </lineage>
</organism>
<name>A0A841T0J9_9BACL</name>
<proteinExistence type="predicted"/>
<dbReference type="Proteomes" id="UP000535838">
    <property type="component" value="Unassembled WGS sequence"/>
</dbReference>
<sequence>MVEFDVIVDGKVQETIRPKTQRLRDIYELLNRRSMGALKRKYGFNVQVRRRMVY</sequence>
<reference evidence="1 2" key="1">
    <citation type="submission" date="2020-08" db="EMBL/GenBank/DDBJ databases">
        <title>Cohnella phylogeny.</title>
        <authorList>
            <person name="Dunlap C."/>
        </authorList>
    </citation>
    <scope>NUCLEOTIDE SEQUENCE [LARGE SCALE GENOMIC DNA]</scope>
    <source>
        <strain evidence="1 2">DSM 25241</strain>
    </source>
</reference>
<protein>
    <submittedName>
        <fullName evidence="1">Mechanosensitive ion channel protein MscL</fullName>
    </submittedName>
</protein>
<accession>A0A841T0J9</accession>
<comment type="caution">
    <text evidence="1">The sequence shown here is derived from an EMBL/GenBank/DDBJ whole genome shotgun (WGS) entry which is preliminary data.</text>
</comment>
<dbReference type="EMBL" id="JACJVQ010000015">
    <property type="protein sequence ID" value="MBB6635928.1"/>
    <property type="molecule type" value="Genomic_DNA"/>
</dbReference>
<gene>
    <name evidence="1" type="ORF">H7B67_17540</name>
</gene>
<evidence type="ECO:0000313" key="1">
    <source>
        <dbReference type="EMBL" id="MBB6635928.1"/>
    </source>
</evidence>
<evidence type="ECO:0000313" key="2">
    <source>
        <dbReference type="Proteomes" id="UP000535838"/>
    </source>
</evidence>